<proteinExistence type="predicted"/>
<gene>
    <name evidence="2" type="ORF">CSUI_003778</name>
</gene>
<dbReference type="AlphaFoldDB" id="A0A2C6L2Y7"/>
<dbReference type="EMBL" id="MIGC01001709">
    <property type="protein sequence ID" value="PHJ22368.1"/>
    <property type="molecule type" value="Genomic_DNA"/>
</dbReference>
<reference evidence="2 3" key="1">
    <citation type="journal article" date="2017" name="Int. J. Parasitol.">
        <title>The genome of the protozoan parasite Cystoisospora suis and a reverse vaccinology approach to identify vaccine candidates.</title>
        <authorList>
            <person name="Palmieri N."/>
            <person name="Shrestha A."/>
            <person name="Ruttkowski B."/>
            <person name="Beck T."/>
            <person name="Vogl C."/>
            <person name="Tomley F."/>
            <person name="Blake D.P."/>
            <person name="Joachim A."/>
        </authorList>
    </citation>
    <scope>NUCLEOTIDE SEQUENCE [LARGE SCALE GENOMIC DNA]</scope>
    <source>
        <strain evidence="2 3">Wien I</strain>
    </source>
</reference>
<feature type="region of interest" description="Disordered" evidence="1">
    <location>
        <begin position="79"/>
        <end position="101"/>
    </location>
</feature>
<evidence type="ECO:0000313" key="3">
    <source>
        <dbReference type="Proteomes" id="UP000221165"/>
    </source>
</evidence>
<comment type="caution">
    <text evidence="2">The sequence shown here is derived from an EMBL/GenBank/DDBJ whole genome shotgun (WGS) entry which is preliminary data.</text>
</comment>
<dbReference type="GeneID" id="94427184"/>
<dbReference type="Proteomes" id="UP000221165">
    <property type="component" value="Unassembled WGS sequence"/>
</dbReference>
<sequence length="166" mass="18198">MELQSNSKLSTPRSDSGQQPEEGRHTPTRFDTSVFVPERALTSFMTFDLQNNPKLVPVAKDLASEESPRVITGSTVFDEEDSVPAVPEKETEPATDVSPKRFYLRTDPSIPLSPPKPLVCYLPPSPFISRDGRLELGDYPGPVIHELEAPELPQVVLEAVQAMAGA</sequence>
<feature type="region of interest" description="Disordered" evidence="1">
    <location>
        <begin position="1"/>
        <end position="33"/>
    </location>
</feature>
<name>A0A2C6L2Y7_9APIC</name>
<feature type="compositionally biased region" description="Polar residues" evidence="1">
    <location>
        <begin position="1"/>
        <end position="19"/>
    </location>
</feature>
<dbReference type="RefSeq" id="XP_067924045.1">
    <property type="nucleotide sequence ID" value="XM_068063973.1"/>
</dbReference>
<evidence type="ECO:0000256" key="1">
    <source>
        <dbReference type="SAM" id="MobiDB-lite"/>
    </source>
</evidence>
<keyword evidence="3" id="KW-1185">Reference proteome</keyword>
<protein>
    <submittedName>
        <fullName evidence="2">Uncharacterized protein</fullName>
    </submittedName>
</protein>
<evidence type="ECO:0000313" key="2">
    <source>
        <dbReference type="EMBL" id="PHJ22368.1"/>
    </source>
</evidence>
<dbReference type="VEuPathDB" id="ToxoDB:CSUI_003778"/>
<accession>A0A2C6L2Y7</accession>
<organism evidence="2 3">
    <name type="scientific">Cystoisospora suis</name>
    <dbReference type="NCBI Taxonomy" id="483139"/>
    <lineage>
        <taxon>Eukaryota</taxon>
        <taxon>Sar</taxon>
        <taxon>Alveolata</taxon>
        <taxon>Apicomplexa</taxon>
        <taxon>Conoidasida</taxon>
        <taxon>Coccidia</taxon>
        <taxon>Eucoccidiorida</taxon>
        <taxon>Eimeriorina</taxon>
        <taxon>Sarcocystidae</taxon>
        <taxon>Cystoisospora</taxon>
    </lineage>
</organism>